<dbReference type="InterPro" id="IPR050351">
    <property type="entry name" value="BphY/WalK/GraS-like"/>
</dbReference>
<evidence type="ECO:0000256" key="8">
    <source>
        <dbReference type="ARBA" id="ARBA00023136"/>
    </source>
</evidence>
<dbReference type="Pfam" id="PF02518">
    <property type="entry name" value="HATPase_c"/>
    <property type="match status" value="1"/>
</dbReference>
<dbReference type="SMART" id="SM00388">
    <property type="entry name" value="HisKA"/>
    <property type="match status" value="1"/>
</dbReference>
<dbReference type="Gene3D" id="1.10.287.130">
    <property type="match status" value="1"/>
</dbReference>
<evidence type="ECO:0000259" key="10">
    <source>
        <dbReference type="PROSITE" id="PS50109"/>
    </source>
</evidence>
<dbReference type="GO" id="GO:0000155">
    <property type="term" value="F:phosphorelay sensor kinase activity"/>
    <property type="evidence" value="ECO:0007669"/>
    <property type="project" value="InterPro"/>
</dbReference>
<dbReference type="InterPro" id="IPR005467">
    <property type="entry name" value="His_kinase_dom"/>
</dbReference>
<dbReference type="InterPro" id="IPR036890">
    <property type="entry name" value="HATPase_C_sf"/>
</dbReference>
<protein>
    <recommendedName>
        <fullName evidence="3">histidine kinase</fullName>
        <ecNumber evidence="3">2.7.13.3</ecNumber>
    </recommendedName>
</protein>
<dbReference type="InterPro" id="IPR003594">
    <property type="entry name" value="HATPase_dom"/>
</dbReference>
<evidence type="ECO:0000259" key="11">
    <source>
        <dbReference type="PROSITE" id="PS50112"/>
    </source>
</evidence>
<dbReference type="Gene3D" id="3.30.565.10">
    <property type="entry name" value="Histidine kinase-like ATPase, C-terminal domain"/>
    <property type="match status" value="1"/>
</dbReference>
<evidence type="ECO:0000256" key="5">
    <source>
        <dbReference type="ARBA" id="ARBA00022679"/>
    </source>
</evidence>
<dbReference type="PROSITE" id="PS50109">
    <property type="entry name" value="HIS_KIN"/>
    <property type="match status" value="1"/>
</dbReference>
<dbReference type="InterPro" id="IPR004358">
    <property type="entry name" value="Sig_transdc_His_kin-like_C"/>
</dbReference>
<dbReference type="PANTHER" id="PTHR45453">
    <property type="entry name" value="PHOSPHATE REGULON SENSOR PROTEIN PHOR"/>
    <property type="match status" value="1"/>
</dbReference>
<accession>A0A6C2CAK2</accession>
<keyword evidence="6 12" id="KW-0418">Kinase</keyword>
<evidence type="ECO:0000313" key="13">
    <source>
        <dbReference type="Proteomes" id="UP000371977"/>
    </source>
</evidence>
<dbReference type="GO" id="GO:0004721">
    <property type="term" value="F:phosphoprotein phosphatase activity"/>
    <property type="evidence" value="ECO:0007669"/>
    <property type="project" value="TreeGrafter"/>
</dbReference>
<sequence length="457" mass="51322">MVTFFKRFVQIFIAGLLATLLFLEILIKSSSILNEINWSEVIIIVFFFAAFGGGVMAYREKKRIDQLALIMAKLELLQGATTNDGLILLKPNDDYYKLAQAINAVQSVNTQHLKQLQQQDATLQTLLANLPIGVLQIEADRRLSMINDRAADVLGLERSSVDKAYDDIIQQHQLLSMIERGLADHEPGREQINAQSSGQAKVLDVTTVYYRTRSNHFALLVLLYDITDLTRLQNGQNDFVANASHELRTPLTAISGFVETLLAGAADDVEVRQEFLEIIQSETKRLLALTEDILTLAKNNLHTKQREPIKLANISQDIIRSEERRIKEQNLQVVDHINQHLTVDYTVEPIYQILNNLITNAVKYNRQNGKIDVYAHVSNMILTLQVKDTGLGISSEEQARIFERFYRVDKSRQKQIAGTGLGLSIIQNLIDQADGTVTVDSQVGVGTTMTVVLPLNK</sequence>
<dbReference type="Pfam" id="PF00512">
    <property type="entry name" value="HisKA"/>
    <property type="match status" value="1"/>
</dbReference>
<feature type="transmembrane region" description="Helical" evidence="9">
    <location>
        <begin position="38"/>
        <end position="58"/>
    </location>
</feature>
<evidence type="ECO:0000256" key="6">
    <source>
        <dbReference type="ARBA" id="ARBA00022777"/>
    </source>
</evidence>
<keyword evidence="9" id="KW-0812">Transmembrane</keyword>
<dbReference type="GO" id="GO:0016036">
    <property type="term" value="P:cellular response to phosphate starvation"/>
    <property type="evidence" value="ECO:0007669"/>
    <property type="project" value="TreeGrafter"/>
</dbReference>
<dbReference type="EC" id="2.7.13.3" evidence="3"/>
<keyword evidence="13" id="KW-1185">Reference proteome</keyword>
<keyword evidence="4" id="KW-0597">Phosphoprotein</keyword>
<feature type="domain" description="Histidine kinase" evidence="10">
    <location>
        <begin position="242"/>
        <end position="457"/>
    </location>
</feature>
<keyword evidence="8 9" id="KW-0472">Membrane</keyword>
<dbReference type="InterPro" id="IPR000014">
    <property type="entry name" value="PAS"/>
</dbReference>
<dbReference type="AlphaFoldDB" id="A0A6C2CAK2"/>
<keyword evidence="5" id="KW-0808">Transferase</keyword>
<comment type="subcellular location">
    <subcellularLocation>
        <location evidence="2">Membrane</location>
    </subcellularLocation>
</comment>
<evidence type="ECO:0000313" key="12">
    <source>
        <dbReference type="EMBL" id="TYC51034.1"/>
    </source>
</evidence>
<dbReference type="InterPro" id="IPR036097">
    <property type="entry name" value="HisK_dim/P_sf"/>
</dbReference>
<comment type="catalytic activity">
    <reaction evidence="1">
        <text>ATP + protein L-histidine = ADP + protein N-phospho-L-histidine.</text>
        <dbReference type="EC" id="2.7.13.3"/>
    </reaction>
</comment>
<dbReference type="Proteomes" id="UP000371977">
    <property type="component" value="Unassembled WGS sequence"/>
</dbReference>
<dbReference type="InterPro" id="IPR003661">
    <property type="entry name" value="HisK_dim/P_dom"/>
</dbReference>
<dbReference type="PANTHER" id="PTHR45453:SF1">
    <property type="entry name" value="PHOSPHATE REGULON SENSOR PROTEIN PHOR"/>
    <property type="match status" value="1"/>
</dbReference>
<dbReference type="EMBL" id="SDGZ01000003">
    <property type="protein sequence ID" value="TYC51034.1"/>
    <property type="molecule type" value="Genomic_DNA"/>
</dbReference>
<dbReference type="Gene3D" id="3.30.450.20">
    <property type="entry name" value="PAS domain"/>
    <property type="match status" value="1"/>
</dbReference>
<dbReference type="PROSITE" id="PS50112">
    <property type="entry name" value="PAS"/>
    <property type="match status" value="1"/>
</dbReference>
<dbReference type="GO" id="GO:0005886">
    <property type="term" value="C:plasma membrane"/>
    <property type="evidence" value="ECO:0007669"/>
    <property type="project" value="TreeGrafter"/>
</dbReference>
<reference evidence="12 13" key="1">
    <citation type="submission" date="2019-01" db="EMBL/GenBank/DDBJ databases">
        <title>Weissella sp. nov., a novel lactic acid bacterium isolated from animal feces.</title>
        <authorList>
            <person name="Wang L.-T."/>
        </authorList>
    </citation>
    <scope>NUCLEOTIDE SEQUENCE [LARGE SCALE GENOMIC DNA]</scope>
    <source>
        <strain evidence="12 13">8H-2</strain>
    </source>
</reference>
<feature type="transmembrane region" description="Helical" evidence="9">
    <location>
        <begin position="7"/>
        <end position="26"/>
    </location>
</feature>
<keyword evidence="7" id="KW-0902">Two-component regulatory system</keyword>
<name>A0A6C2CAK2_9LACO</name>
<keyword evidence="9" id="KW-1133">Transmembrane helix</keyword>
<dbReference type="FunFam" id="1.10.287.130:FF:000001">
    <property type="entry name" value="Two-component sensor histidine kinase"/>
    <property type="match status" value="1"/>
</dbReference>
<comment type="caution">
    <text evidence="12">The sequence shown here is derived from an EMBL/GenBank/DDBJ whole genome shotgun (WGS) entry which is preliminary data.</text>
</comment>
<dbReference type="SUPFAM" id="SSF47384">
    <property type="entry name" value="Homodimeric domain of signal transducing histidine kinase"/>
    <property type="match status" value="1"/>
</dbReference>
<evidence type="ECO:0000256" key="1">
    <source>
        <dbReference type="ARBA" id="ARBA00000085"/>
    </source>
</evidence>
<dbReference type="InterPro" id="IPR035965">
    <property type="entry name" value="PAS-like_dom_sf"/>
</dbReference>
<evidence type="ECO:0000256" key="3">
    <source>
        <dbReference type="ARBA" id="ARBA00012438"/>
    </source>
</evidence>
<evidence type="ECO:0000256" key="4">
    <source>
        <dbReference type="ARBA" id="ARBA00022553"/>
    </source>
</evidence>
<feature type="domain" description="PAS" evidence="11">
    <location>
        <begin position="119"/>
        <end position="161"/>
    </location>
</feature>
<dbReference type="SUPFAM" id="SSF55874">
    <property type="entry name" value="ATPase domain of HSP90 chaperone/DNA topoisomerase II/histidine kinase"/>
    <property type="match status" value="1"/>
</dbReference>
<dbReference type="RefSeq" id="WP_148621620.1">
    <property type="nucleotide sequence ID" value="NZ_SDGZ01000003.1"/>
</dbReference>
<evidence type="ECO:0000256" key="7">
    <source>
        <dbReference type="ARBA" id="ARBA00023012"/>
    </source>
</evidence>
<proteinExistence type="predicted"/>
<dbReference type="CDD" id="cd00075">
    <property type="entry name" value="HATPase"/>
    <property type="match status" value="1"/>
</dbReference>
<dbReference type="SUPFAM" id="SSF55785">
    <property type="entry name" value="PYP-like sensor domain (PAS domain)"/>
    <property type="match status" value="1"/>
</dbReference>
<dbReference type="OrthoDB" id="9813151at2"/>
<dbReference type="CDD" id="cd00082">
    <property type="entry name" value="HisKA"/>
    <property type="match status" value="1"/>
</dbReference>
<organism evidence="12 13">
    <name type="scientific">Weissella muntiaci</name>
    <dbReference type="NCBI Taxonomy" id="2508881"/>
    <lineage>
        <taxon>Bacteria</taxon>
        <taxon>Bacillati</taxon>
        <taxon>Bacillota</taxon>
        <taxon>Bacilli</taxon>
        <taxon>Lactobacillales</taxon>
        <taxon>Lactobacillaceae</taxon>
        <taxon>Weissella</taxon>
    </lineage>
</organism>
<gene>
    <name evidence="12" type="ORF">ESZ50_00435</name>
</gene>
<dbReference type="FunFam" id="3.30.565.10:FF:000006">
    <property type="entry name" value="Sensor histidine kinase WalK"/>
    <property type="match status" value="1"/>
</dbReference>
<dbReference type="SMART" id="SM00387">
    <property type="entry name" value="HATPase_c"/>
    <property type="match status" value="1"/>
</dbReference>
<evidence type="ECO:0000256" key="2">
    <source>
        <dbReference type="ARBA" id="ARBA00004370"/>
    </source>
</evidence>
<dbReference type="PRINTS" id="PR00344">
    <property type="entry name" value="BCTRLSENSOR"/>
</dbReference>
<evidence type="ECO:0000256" key="9">
    <source>
        <dbReference type="SAM" id="Phobius"/>
    </source>
</evidence>